<dbReference type="InterPro" id="IPR029069">
    <property type="entry name" value="HotDog_dom_sf"/>
</dbReference>
<dbReference type="CDD" id="cd00586">
    <property type="entry name" value="4HBT"/>
    <property type="match status" value="1"/>
</dbReference>
<reference evidence="2" key="1">
    <citation type="submission" date="2016-10" db="EMBL/GenBank/DDBJ databases">
        <authorList>
            <person name="Varghese N."/>
            <person name="Submissions S."/>
        </authorList>
    </citation>
    <scope>NUCLEOTIDE SEQUENCE [LARGE SCALE GENOMIC DNA]</scope>
    <source>
        <strain evidence="2">DSM 18887</strain>
    </source>
</reference>
<protein>
    <submittedName>
        <fullName evidence="1">Acyl-CoA thioester hydrolase</fullName>
    </submittedName>
</protein>
<evidence type="ECO:0000313" key="2">
    <source>
        <dbReference type="Proteomes" id="UP000198749"/>
    </source>
</evidence>
<dbReference type="GO" id="GO:0047617">
    <property type="term" value="F:fatty acyl-CoA hydrolase activity"/>
    <property type="evidence" value="ECO:0007669"/>
    <property type="project" value="TreeGrafter"/>
</dbReference>
<dbReference type="OrthoDB" id="9799036at2"/>
<dbReference type="PANTHER" id="PTHR31793:SF40">
    <property type="entry name" value="ACYL-COA THIOESTER HYDROLASE, YBGC_YBAW FAMILY"/>
    <property type="match status" value="1"/>
</dbReference>
<dbReference type="Gene3D" id="3.10.129.10">
    <property type="entry name" value="Hotdog Thioesterase"/>
    <property type="match status" value="1"/>
</dbReference>
<evidence type="ECO:0000313" key="1">
    <source>
        <dbReference type="EMBL" id="SEQ93007.1"/>
    </source>
</evidence>
<dbReference type="PANTHER" id="PTHR31793">
    <property type="entry name" value="4-HYDROXYBENZOYL-COA THIOESTERASE FAMILY MEMBER"/>
    <property type="match status" value="1"/>
</dbReference>
<keyword evidence="2" id="KW-1185">Reference proteome</keyword>
<dbReference type="SUPFAM" id="SSF54637">
    <property type="entry name" value="Thioesterase/thiol ester dehydrase-isomerase"/>
    <property type="match status" value="1"/>
</dbReference>
<organism evidence="1 2">
    <name type="scientific">Amphritea atlantica</name>
    <dbReference type="NCBI Taxonomy" id="355243"/>
    <lineage>
        <taxon>Bacteria</taxon>
        <taxon>Pseudomonadati</taxon>
        <taxon>Pseudomonadota</taxon>
        <taxon>Gammaproteobacteria</taxon>
        <taxon>Oceanospirillales</taxon>
        <taxon>Oceanospirillaceae</taxon>
        <taxon>Amphritea</taxon>
    </lineage>
</organism>
<dbReference type="Pfam" id="PF13279">
    <property type="entry name" value="4HBT_2"/>
    <property type="match status" value="1"/>
</dbReference>
<dbReference type="Proteomes" id="UP000198749">
    <property type="component" value="Unassembled WGS sequence"/>
</dbReference>
<proteinExistence type="predicted"/>
<accession>A0A1H9K202</accession>
<gene>
    <name evidence="1" type="ORF">SAMN03080615_03289</name>
</gene>
<dbReference type="AlphaFoldDB" id="A0A1H9K202"/>
<dbReference type="InterPro" id="IPR050563">
    <property type="entry name" value="4-hydroxybenzoyl-CoA_TE"/>
</dbReference>
<name>A0A1H9K202_9GAMM</name>
<sequence length="157" mass="18468">MDRQVYPKMSSEILERFPTTMEIPIAWGDMDAFQHVNNLVYLRWFESARIDYFRSCDFTTVMQETDVGPILRDSRIRYRIPLTFPGNVISACRVTRLKHDRFTMEHLIWSPEHNAVAAEGEGTIVCVNYRKNSKAEVPPLYRQRIIELEPITPEIFD</sequence>
<dbReference type="STRING" id="355243.SAMN03080615_03289"/>
<keyword evidence="1" id="KW-0378">Hydrolase</keyword>
<dbReference type="EMBL" id="FOGB01000011">
    <property type="protein sequence ID" value="SEQ93007.1"/>
    <property type="molecule type" value="Genomic_DNA"/>
</dbReference>